<gene>
    <name evidence="2" type="ORF">QYE76_011406</name>
</gene>
<reference evidence="2" key="1">
    <citation type="submission" date="2023-07" db="EMBL/GenBank/DDBJ databases">
        <title>A chromosome-level genome assembly of Lolium multiflorum.</title>
        <authorList>
            <person name="Chen Y."/>
            <person name="Copetti D."/>
            <person name="Kolliker R."/>
            <person name="Studer B."/>
        </authorList>
    </citation>
    <scope>NUCLEOTIDE SEQUENCE</scope>
    <source>
        <strain evidence="2">02402/16</strain>
        <tissue evidence="2">Leaf</tissue>
    </source>
</reference>
<evidence type="ECO:0000313" key="3">
    <source>
        <dbReference type="Proteomes" id="UP001231189"/>
    </source>
</evidence>
<organism evidence="2 3">
    <name type="scientific">Lolium multiflorum</name>
    <name type="common">Italian ryegrass</name>
    <name type="synonym">Lolium perenne subsp. multiflorum</name>
    <dbReference type="NCBI Taxonomy" id="4521"/>
    <lineage>
        <taxon>Eukaryota</taxon>
        <taxon>Viridiplantae</taxon>
        <taxon>Streptophyta</taxon>
        <taxon>Embryophyta</taxon>
        <taxon>Tracheophyta</taxon>
        <taxon>Spermatophyta</taxon>
        <taxon>Magnoliopsida</taxon>
        <taxon>Liliopsida</taxon>
        <taxon>Poales</taxon>
        <taxon>Poaceae</taxon>
        <taxon>BOP clade</taxon>
        <taxon>Pooideae</taxon>
        <taxon>Poodae</taxon>
        <taxon>Poeae</taxon>
        <taxon>Poeae Chloroplast Group 2 (Poeae type)</taxon>
        <taxon>Loliodinae</taxon>
        <taxon>Loliinae</taxon>
        <taxon>Lolium</taxon>
    </lineage>
</organism>
<dbReference type="EMBL" id="JAUUTY010000001">
    <property type="protein sequence ID" value="KAK1694709.1"/>
    <property type="molecule type" value="Genomic_DNA"/>
</dbReference>
<name>A0AAD8TZF3_LOLMU</name>
<dbReference type="PANTHER" id="PTHR33223:SF8">
    <property type="entry name" value="OS04G0172440 PROTEIN"/>
    <property type="match status" value="1"/>
</dbReference>
<keyword evidence="3" id="KW-1185">Reference proteome</keyword>
<proteinExistence type="predicted"/>
<dbReference type="AlphaFoldDB" id="A0AAD8TZF3"/>
<accession>A0AAD8TZF3</accession>
<protein>
    <recommendedName>
        <fullName evidence="1">Retrotransposon gag domain-containing protein</fullName>
    </recommendedName>
</protein>
<dbReference type="Pfam" id="PF03732">
    <property type="entry name" value="Retrotrans_gag"/>
    <property type="match status" value="1"/>
</dbReference>
<dbReference type="InterPro" id="IPR005162">
    <property type="entry name" value="Retrotrans_gag_dom"/>
</dbReference>
<dbReference type="PANTHER" id="PTHR33223">
    <property type="entry name" value="CCHC-TYPE DOMAIN-CONTAINING PROTEIN"/>
    <property type="match status" value="1"/>
</dbReference>
<evidence type="ECO:0000259" key="1">
    <source>
        <dbReference type="Pfam" id="PF03732"/>
    </source>
</evidence>
<feature type="domain" description="Retrotransposon gag" evidence="1">
    <location>
        <begin position="65"/>
        <end position="149"/>
    </location>
</feature>
<evidence type="ECO:0000313" key="2">
    <source>
        <dbReference type="EMBL" id="KAK1694709.1"/>
    </source>
</evidence>
<dbReference type="Proteomes" id="UP001231189">
    <property type="component" value="Unassembled WGS sequence"/>
</dbReference>
<comment type="caution">
    <text evidence="2">The sequence shown here is derived from an EMBL/GenBank/DDBJ whole genome shotgun (WGS) entry which is preliminary data.</text>
</comment>
<sequence length="156" mass="17376">MNSSAAGITHLRINESKRIIITRPVGWSDRIDEFACAFDPPFGVFHANCDSAQGNQIAAMQCLQLYLKDSARAWLRGLPKGSIKSWDDLVDAFVANFQATYKRPVGIEELRNCQQKQRESMRSYIGRFTKLLNAAEDVSVTEQSTLSAMASDVKAT</sequence>